<dbReference type="Proteomes" id="UP000276776">
    <property type="component" value="Unassembled WGS sequence"/>
</dbReference>
<evidence type="ECO:0000313" key="4">
    <source>
        <dbReference type="Proteomes" id="UP000276776"/>
    </source>
</evidence>
<sequence length="254" mass="29605">MINNDALGGIEATLMAVNGMAEVFNATYHAIYNSLETIFNVLEELTRLKTKIRHMVPLLALWNWLRYIWRFLLSCLKLRKKNSDDMEVVWMGFRNISKISQTRVLVEQRHSLHNASSVKFRLFSSLIVWLIALGVPYLVYQLLTEMKFQVSESIKWKSQRDQYYEAVASFFKNSLFKFCNLSYGDTLYIAPKEYQPRKPGYILACIKDGSKIGLVPIKKVRLIKHVSGIPLVFNKRCDTEFRRSVHDSEKHLSD</sequence>
<reference evidence="3 4" key="2">
    <citation type="submission" date="2018-11" db="EMBL/GenBank/DDBJ databases">
        <authorList>
            <consortium name="Pathogen Informatics"/>
        </authorList>
    </citation>
    <scope>NUCLEOTIDE SEQUENCE [LARGE SCALE GENOMIC DNA]</scope>
</reference>
<reference evidence="5" key="1">
    <citation type="submission" date="2017-02" db="UniProtKB">
        <authorList>
            <consortium name="WormBaseParasite"/>
        </authorList>
    </citation>
    <scope>IDENTIFICATION</scope>
</reference>
<evidence type="ECO:0000259" key="2">
    <source>
        <dbReference type="Pfam" id="PF04088"/>
    </source>
</evidence>
<feature type="domain" description="Peroxin 13 N-terminal" evidence="2">
    <location>
        <begin position="7"/>
        <end position="143"/>
    </location>
</feature>
<organism evidence="5">
    <name type="scientific">Thelazia callipaeda</name>
    <name type="common">Oriental eyeworm</name>
    <name type="synonym">Parasitic nematode</name>
    <dbReference type="NCBI Taxonomy" id="103827"/>
    <lineage>
        <taxon>Eukaryota</taxon>
        <taxon>Metazoa</taxon>
        <taxon>Ecdysozoa</taxon>
        <taxon>Nematoda</taxon>
        <taxon>Chromadorea</taxon>
        <taxon>Rhabditida</taxon>
        <taxon>Spirurina</taxon>
        <taxon>Spiruromorpha</taxon>
        <taxon>Thelazioidea</taxon>
        <taxon>Thelaziidae</taxon>
        <taxon>Thelazia</taxon>
    </lineage>
</organism>
<dbReference type="AlphaFoldDB" id="A0A0N5CV93"/>
<gene>
    <name evidence="3" type="ORF">TCLT_LOCUS4210</name>
</gene>
<evidence type="ECO:0000313" key="3">
    <source>
        <dbReference type="EMBL" id="VDN01288.1"/>
    </source>
</evidence>
<dbReference type="GO" id="GO:0005777">
    <property type="term" value="C:peroxisome"/>
    <property type="evidence" value="ECO:0007669"/>
    <property type="project" value="InterPro"/>
</dbReference>
<evidence type="ECO:0000256" key="1">
    <source>
        <dbReference type="SAM" id="Phobius"/>
    </source>
</evidence>
<keyword evidence="4" id="KW-1185">Reference proteome</keyword>
<dbReference type="GO" id="GO:0016560">
    <property type="term" value="P:protein import into peroxisome matrix, docking"/>
    <property type="evidence" value="ECO:0007669"/>
    <property type="project" value="InterPro"/>
</dbReference>
<dbReference type="STRING" id="103827.A0A0N5CV93"/>
<dbReference type="OMA" id="WLRYIWR"/>
<name>A0A0N5CV93_THECL</name>
<protein>
    <submittedName>
        <fullName evidence="5">Peroxin-13</fullName>
    </submittedName>
</protein>
<dbReference type="GO" id="GO:0016020">
    <property type="term" value="C:membrane"/>
    <property type="evidence" value="ECO:0007669"/>
    <property type="project" value="InterPro"/>
</dbReference>
<dbReference type="Pfam" id="PF04088">
    <property type="entry name" value="Peroxin-13_N"/>
    <property type="match status" value="1"/>
</dbReference>
<accession>A0A0N5CV93</accession>
<proteinExistence type="predicted"/>
<evidence type="ECO:0000313" key="5">
    <source>
        <dbReference type="WBParaSite" id="TCLT_0000422101-mRNA-1"/>
    </source>
</evidence>
<keyword evidence="1" id="KW-0472">Membrane</keyword>
<dbReference type="InterPro" id="IPR007223">
    <property type="entry name" value="Peroxin-13_N"/>
</dbReference>
<feature type="transmembrane region" description="Helical" evidence="1">
    <location>
        <begin position="122"/>
        <end position="143"/>
    </location>
</feature>
<dbReference type="WBParaSite" id="TCLT_0000422101-mRNA-1">
    <property type="protein sequence ID" value="TCLT_0000422101-mRNA-1"/>
    <property type="gene ID" value="TCLT_0000422101"/>
</dbReference>
<keyword evidence="1" id="KW-1133">Transmembrane helix</keyword>
<dbReference type="EMBL" id="UYYF01004280">
    <property type="protein sequence ID" value="VDN01288.1"/>
    <property type="molecule type" value="Genomic_DNA"/>
</dbReference>
<dbReference type="OrthoDB" id="10037838at2759"/>
<keyword evidence="1" id="KW-0812">Transmembrane</keyword>